<dbReference type="Pfam" id="PF20514">
    <property type="entry name" value="WHD_ROXA"/>
    <property type="match status" value="1"/>
</dbReference>
<dbReference type="PANTHER" id="PTHR13096">
    <property type="entry name" value="MINA53 MYC INDUCED NUCLEAR ANTIGEN"/>
    <property type="match status" value="1"/>
</dbReference>
<dbReference type="Pfam" id="PF08007">
    <property type="entry name" value="JmjC_2"/>
    <property type="match status" value="1"/>
</dbReference>
<keyword evidence="4" id="KW-0560">Oxidoreductase</keyword>
<name>A0A8H2JMY3_9GAMM</name>
<comment type="cofactor">
    <cofactor evidence="1">
        <name>Fe(2+)</name>
        <dbReference type="ChEBI" id="CHEBI:29033"/>
    </cofactor>
</comment>
<reference evidence="7 8" key="1">
    <citation type="submission" date="2019-05" db="EMBL/GenBank/DDBJ databases">
        <title>Colwellia ponticola sp. nov., isolated from seawater.</title>
        <authorList>
            <person name="Yoon J.-H."/>
        </authorList>
    </citation>
    <scope>NUCLEOTIDE SEQUENCE [LARGE SCALE GENOMIC DNA]</scope>
    <source>
        <strain evidence="7 8">OISW-25</strain>
    </source>
</reference>
<dbReference type="PROSITE" id="PS51184">
    <property type="entry name" value="JMJC"/>
    <property type="match status" value="1"/>
</dbReference>
<dbReference type="EMBL" id="SZVP01000003">
    <property type="protein sequence ID" value="TMM46359.1"/>
    <property type="molecule type" value="Genomic_DNA"/>
</dbReference>
<sequence>MYTLNLNQMTQQQFLDEYWQKKPVVIRQGFKDFVDPIAADELAGLAMEEQIESRLVHKKDGQWQADFGPFESYEHLGSENWSLVIQALDNFSEEAAEIIEAFRFIPHWRLDDLMASFAMPGGSVGPHKDNYDTFICQGSGKRHWRVGDNGAHEEFAAHEALLHVKPFESIIDVELEPGDILYIPPGFPHEGISVDVSMSFSVGFRGNSAVSVLSAFADHLIDSEQGTQLLTDPDRKVVSRSGEVTNNDYASIKAQVQCLLDDDTSFKAFTGQFLTAAKHELDILLPDEPFGLTEVSNLLNSHAIKRLGGLRAFYFEDTIEQGVCYINGSELVFSAEIANGVKLLCDNVMLTPDDLSDWSHNAAFVELATELLNQGYWYLAEAE</sequence>
<evidence type="ECO:0000256" key="3">
    <source>
        <dbReference type="ARBA" id="ARBA00022964"/>
    </source>
</evidence>
<dbReference type="Proteomes" id="UP000307702">
    <property type="component" value="Unassembled WGS sequence"/>
</dbReference>
<evidence type="ECO:0000256" key="4">
    <source>
        <dbReference type="ARBA" id="ARBA00023002"/>
    </source>
</evidence>
<evidence type="ECO:0000259" key="6">
    <source>
        <dbReference type="PROSITE" id="PS51184"/>
    </source>
</evidence>
<dbReference type="OrthoDB" id="9764016at2"/>
<evidence type="ECO:0000313" key="8">
    <source>
        <dbReference type="Proteomes" id="UP000307702"/>
    </source>
</evidence>
<dbReference type="GO" id="GO:0016706">
    <property type="term" value="F:2-oxoglutarate-dependent dioxygenase activity"/>
    <property type="evidence" value="ECO:0007669"/>
    <property type="project" value="TreeGrafter"/>
</dbReference>
<dbReference type="SMART" id="SM00558">
    <property type="entry name" value="JmjC"/>
    <property type="match status" value="1"/>
</dbReference>
<comment type="caution">
    <text evidence="7">The sequence shown here is derived from an EMBL/GenBank/DDBJ whole genome shotgun (WGS) entry which is preliminary data.</text>
</comment>
<feature type="domain" description="JmjC" evidence="6">
    <location>
        <begin position="94"/>
        <end position="221"/>
    </location>
</feature>
<dbReference type="RefSeq" id="WP_138621124.1">
    <property type="nucleotide sequence ID" value="NZ_SZVP01000003.1"/>
</dbReference>
<protein>
    <submittedName>
        <fullName evidence="7">Cupin domain-containing protein</fullName>
    </submittedName>
</protein>
<accession>A0A8H2JMY3</accession>
<proteinExistence type="predicted"/>
<keyword evidence="8" id="KW-1185">Reference proteome</keyword>
<dbReference type="AlphaFoldDB" id="A0A8H2JMY3"/>
<dbReference type="InterPro" id="IPR046799">
    <property type="entry name" value="ROXA-like_wH"/>
</dbReference>
<dbReference type="InterPro" id="IPR039994">
    <property type="entry name" value="NO66-like"/>
</dbReference>
<gene>
    <name evidence="7" type="ORF">FCS21_05195</name>
</gene>
<organism evidence="7 8">
    <name type="scientific">Colwellia ponticola</name>
    <dbReference type="NCBI Taxonomy" id="2304625"/>
    <lineage>
        <taxon>Bacteria</taxon>
        <taxon>Pseudomonadati</taxon>
        <taxon>Pseudomonadota</taxon>
        <taxon>Gammaproteobacteria</taxon>
        <taxon>Alteromonadales</taxon>
        <taxon>Colwelliaceae</taxon>
        <taxon>Colwellia</taxon>
    </lineage>
</organism>
<evidence type="ECO:0000256" key="5">
    <source>
        <dbReference type="ARBA" id="ARBA00023004"/>
    </source>
</evidence>
<dbReference type="SUPFAM" id="SSF51197">
    <property type="entry name" value="Clavaminate synthase-like"/>
    <property type="match status" value="1"/>
</dbReference>
<dbReference type="Gene3D" id="3.40.366.30">
    <property type="entry name" value="50S ribosomal protein L16 arginine hydroxylase, Chain A, Domain 2"/>
    <property type="match status" value="1"/>
</dbReference>
<dbReference type="PANTHER" id="PTHR13096:SF8">
    <property type="entry name" value="RIBOSOMAL OXYGENASE 1"/>
    <property type="match status" value="1"/>
</dbReference>
<keyword evidence="3" id="KW-0223">Dioxygenase</keyword>
<keyword evidence="2" id="KW-0479">Metal-binding</keyword>
<evidence type="ECO:0000256" key="1">
    <source>
        <dbReference type="ARBA" id="ARBA00001954"/>
    </source>
</evidence>
<keyword evidence="5" id="KW-0408">Iron</keyword>
<evidence type="ECO:0000313" key="7">
    <source>
        <dbReference type="EMBL" id="TMM46359.1"/>
    </source>
</evidence>
<dbReference type="GO" id="GO:0046872">
    <property type="term" value="F:metal ion binding"/>
    <property type="evidence" value="ECO:0007669"/>
    <property type="project" value="UniProtKB-KW"/>
</dbReference>
<dbReference type="Gene3D" id="2.60.120.650">
    <property type="entry name" value="Cupin"/>
    <property type="match status" value="1"/>
</dbReference>
<dbReference type="InterPro" id="IPR003347">
    <property type="entry name" value="JmjC_dom"/>
</dbReference>
<evidence type="ECO:0000256" key="2">
    <source>
        <dbReference type="ARBA" id="ARBA00022723"/>
    </source>
</evidence>